<protein>
    <submittedName>
        <fullName evidence="1">Uncharacterized protein</fullName>
    </submittedName>
</protein>
<organism evidence="1 2">
    <name type="scientific">Protopolystoma xenopodis</name>
    <dbReference type="NCBI Taxonomy" id="117903"/>
    <lineage>
        <taxon>Eukaryota</taxon>
        <taxon>Metazoa</taxon>
        <taxon>Spiralia</taxon>
        <taxon>Lophotrochozoa</taxon>
        <taxon>Platyhelminthes</taxon>
        <taxon>Monogenea</taxon>
        <taxon>Polyopisthocotylea</taxon>
        <taxon>Polystomatidea</taxon>
        <taxon>Polystomatidae</taxon>
        <taxon>Protopolystoma</taxon>
    </lineage>
</organism>
<dbReference type="AlphaFoldDB" id="A0A3S4ZYQ7"/>
<reference evidence="1" key="1">
    <citation type="submission" date="2018-11" db="EMBL/GenBank/DDBJ databases">
        <authorList>
            <consortium name="Pathogen Informatics"/>
        </authorList>
    </citation>
    <scope>NUCLEOTIDE SEQUENCE</scope>
</reference>
<keyword evidence="2" id="KW-1185">Reference proteome</keyword>
<dbReference type="EMBL" id="CAAALY010008932">
    <property type="protein sequence ID" value="VEL10405.1"/>
    <property type="molecule type" value="Genomic_DNA"/>
</dbReference>
<name>A0A3S4ZYQ7_9PLAT</name>
<accession>A0A3S4ZYQ7</accession>
<comment type="caution">
    <text evidence="1">The sequence shown here is derived from an EMBL/GenBank/DDBJ whole genome shotgun (WGS) entry which is preliminary data.</text>
</comment>
<sequence length="598" mass="63066">MHLNHQSDGSFLHSTLRPLTSHLLNTADSTLAILRESKAVAAMNVTRAHITASESAVLPRQSGCLPNTCPTSIYLPGPHLVTSAATCQPLVNRVPSTMTSSTVFDNTIVDLTPECPEIPGILCVKPSEETGTTRTLSNNSRQTIIKLSGTDLVDQHFKMSLDKHSVPENSPDGQIAPTGPLSRLFLSGSKLGGQDPPTQFALSSIASFSSSCSSLCYSSVFKPTLEPSPQSPGESSFQKLAIHRDEQGPVGACSSTQSSSSASSSSSYLPPSTLLTSTFSSPLCSQTSSEFPSLFCLSSSSDSNLYTLTNSSNLSGKTLVSSSSSAVCPSIPSSKSTISTSLSSAKVEPLPLGAANIIPCVGPGKLLAGSSGTTMSLKKRLMQRYEADSCPSPPQLKRPGHIVCSPHSPAPTCPESSSFSIPSEFCPNHKSPLQSASSIPLELRTTYPIMSSLTTHHSCQSNSFDAGTFVTLESGRFRANLTEAEHLRDSLAPSTTETLPSPVLIPALTSSLLSQPQSDFTSSFETTAGKTSATSAFLMSSYQKLPTSASTSELSTDTPAAIMPDHEGDGSCIYVRVSFIFKLFFNTFINEVDFSSNP</sequence>
<gene>
    <name evidence="1" type="ORF">PXEA_LOCUS3845</name>
</gene>
<evidence type="ECO:0000313" key="2">
    <source>
        <dbReference type="Proteomes" id="UP000784294"/>
    </source>
</evidence>
<proteinExistence type="predicted"/>
<evidence type="ECO:0000313" key="1">
    <source>
        <dbReference type="EMBL" id="VEL10405.1"/>
    </source>
</evidence>
<dbReference type="Proteomes" id="UP000784294">
    <property type="component" value="Unassembled WGS sequence"/>
</dbReference>